<dbReference type="PROSITE" id="PS50003">
    <property type="entry name" value="PH_DOMAIN"/>
    <property type="match status" value="1"/>
</dbReference>
<evidence type="ECO:0000256" key="5">
    <source>
        <dbReference type="ARBA" id="ARBA00022963"/>
    </source>
</evidence>
<dbReference type="SMART" id="SM00233">
    <property type="entry name" value="PH"/>
    <property type="match status" value="1"/>
</dbReference>
<feature type="domain" description="PLD phosphodiesterase" evidence="9">
    <location>
        <begin position="463"/>
        <end position="490"/>
    </location>
</feature>
<dbReference type="EC" id="3.1.4.4" evidence="2"/>
<organism evidence="10">
    <name type="scientific">Mucochytrium quahogii</name>
    <dbReference type="NCBI Taxonomy" id="96639"/>
    <lineage>
        <taxon>Eukaryota</taxon>
        <taxon>Sar</taxon>
        <taxon>Stramenopiles</taxon>
        <taxon>Bigyra</taxon>
        <taxon>Labyrinthulomycetes</taxon>
        <taxon>Thraustochytrida</taxon>
        <taxon>Thraustochytriidae</taxon>
        <taxon>Mucochytrium</taxon>
    </lineage>
</organism>
<dbReference type="Pfam" id="PF13091">
    <property type="entry name" value="PLDc_2"/>
    <property type="match status" value="1"/>
</dbReference>
<reference evidence="10" key="1">
    <citation type="submission" date="2021-01" db="EMBL/GenBank/DDBJ databases">
        <authorList>
            <person name="Corre E."/>
            <person name="Pelletier E."/>
            <person name="Niang G."/>
            <person name="Scheremetjew M."/>
            <person name="Finn R."/>
            <person name="Kale V."/>
            <person name="Holt S."/>
            <person name="Cochrane G."/>
            <person name="Meng A."/>
            <person name="Brown T."/>
            <person name="Cohen L."/>
        </authorList>
    </citation>
    <scope>NUCLEOTIDE SEQUENCE</scope>
    <source>
        <strain evidence="10">NY070348D</strain>
    </source>
</reference>
<keyword evidence="3" id="KW-0677">Repeat</keyword>
<name>A0A7S2RIK2_9STRA</name>
<comment type="catalytic activity">
    <reaction evidence="1">
        <text>a 1,2-diacyl-sn-glycero-3-phosphocholine + H2O = a 1,2-diacyl-sn-glycero-3-phosphate + choline + H(+)</text>
        <dbReference type="Rhea" id="RHEA:14445"/>
        <dbReference type="ChEBI" id="CHEBI:15354"/>
        <dbReference type="ChEBI" id="CHEBI:15377"/>
        <dbReference type="ChEBI" id="CHEBI:15378"/>
        <dbReference type="ChEBI" id="CHEBI:57643"/>
        <dbReference type="ChEBI" id="CHEBI:58608"/>
        <dbReference type="EC" id="3.1.4.4"/>
    </reaction>
</comment>
<feature type="domain" description="PLD phosphodiesterase" evidence="9">
    <location>
        <begin position="747"/>
        <end position="774"/>
    </location>
</feature>
<dbReference type="PROSITE" id="PS50035">
    <property type="entry name" value="PLD"/>
    <property type="match status" value="2"/>
</dbReference>
<dbReference type="InterPro" id="IPR011993">
    <property type="entry name" value="PH-like_dom_sf"/>
</dbReference>
<dbReference type="InterPro" id="IPR001849">
    <property type="entry name" value="PH_domain"/>
</dbReference>
<feature type="transmembrane region" description="Helical" evidence="7">
    <location>
        <begin position="187"/>
        <end position="206"/>
    </location>
</feature>
<accession>A0A7S2RIK2</accession>
<dbReference type="Pfam" id="PF00169">
    <property type="entry name" value="PH"/>
    <property type="match status" value="1"/>
</dbReference>
<dbReference type="PANTHER" id="PTHR18896">
    <property type="entry name" value="PHOSPHOLIPASE D"/>
    <property type="match status" value="1"/>
</dbReference>
<evidence type="ECO:0000256" key="4">
    <source>
        <dbReference type="ARBA" id="ARBA00022801"/>
    </source>
</evidence>
<evidence type="ECO:0000259" key="9">
    <source>
        <dbReference type="PROSITE" id="PS50035"/>
    </source>
</evidence>
<dbReference type="Gene3D" id="3.30.870.10">
    <property type="entry name" value="Endonuclease Chain A"/>
    <property type="match status" value="2"/>
</dbReference>
<dbReference type="EMBL" id="HBHK01006240">
    <property type="protein sequence ID" value="CAD9671953.1"/>
    <property type="molecule type" value="Transcribed_RNA"/>
</dbReference>
<keyword evidence="7" id="KW-0812">Transmembrane</keyword>
<evidence type="ECO:0000256" key="6">
    <source>
        <dbReference type="ARBA" id="ARBA00023098"/>
    </source>
</evidence>
<evidence type="ECO:0000256" key="2">
    <source>
        <dbReference type="ARBA" id="ARBA00012027"/>
    </source>
</evidence>
<dbReference type="SUPFAM" id="SSF56024">
    <property type="entry name" value="Phospholipase D/nuclease"/>
    <property type="match status" value="2"/>
</dbReference>
<sequence length="931" mass="106901">MMLVLGSAFKVSVHGYDDDFGMFELRCFREDDNDANLNLRWTVWKTDEEVVALSNKVDKQVGLRNPFPLESTRRCWGLSKRKLSVEDVGKFLRGVIARDCENGSLSIVGNNMGNPLAVDRLLSEFFELSVSSLRAELNREGKFREGYLRKTPVSYVYELRMKNILLVVQVFILILLGVFAVLEHVYWLLAVAYALLFVLALLDIYLTRPTEPTRTMVLPGFLFPLGGPLLVLGYVLYDMFLRTRHKRWVTLRPSYLAYFETNYDSSPKGVFLLDHNTTVRSSSCCLNPFVLQISNGSQTISLHTTSLSSRRKWERAIRACLYQLGGQTEDGQSFAPIRRDTPAQWYADAKFLFRDIYHALNSAQHEIFIAGWMISPELRLVRTGNEQEDSKTTLELVLHQAVKRGVRVHVLLYREVDFALENNSHYVKTRLVPLGVQIIRHAAQSRAVGAHAHLLPGWNVGDTWWSHHEKLVVVDQSIAFVGGIDLAFGRYDDQDHHLTDENERIWPGKDYYNVRIRDFINLEEPHVDLVDRHDSGRMPWHDIHCCVGGDAARDVVSHFIARWNHELHQLQSFRASRKSVYQFLLPARYETSLGEQLLPYSCTRIQALRSVGPWSLSRHVDHSIRTKYLRLIDRSEHFIYIENQFFNSNIIATALANRLLRALDNNEQFKLFVVLPQWPAFEGMPHENPMTKIVLHFQHKTMDSVLSRLRQGSIEAFGTIEDARIAKLVSFCSLRKAEYLQGKLVSEQVYVHSKLMIVDDEKCIIGSANLNDRSLNGDRDSEFCVFIEDNAFVKDLRCSLFIEHLGLHPKDCQRCRMCSLERRSKNCDIPAISKSYVSDPFVALWDDTSVANAEVLETLFPGLQPRNSYRNIVQAAEGAADTPDPNSTAHAFQKLTGNLVRIPLYFLRDERALLPSFRDPKTFILPYENFI</sequence>
<gene>
    <name evidence="10" type="ORF">QSP1433_LOCUS3764</name>
</gene>
<keyword evidence="7" id="KW-1133">Transmembrane helix</keyword>
<keyword evidence="5" id="KW-0442">Lipid degradation</keyword>
<dbReference type="SUPFAM" id="SSF50729">
    <property type="entry name" value="PH domain-like"/>
    <property type="match status" value="1"/>
</dbReference>
<dbReference type="CDD" id="cd09141">
    <property type="entry name" value="PLDc_vPLD1_2_yPLD_like_2"/>
    <property type="match status" value="1"/>
</dbReference>
<dbReference type="PANTHER" id="PTHR18896:SF76">
    <property type="entry name" value="PHOSPHOLIPASE"/>
    <property type="match status" value="1"/>
</dbReference>
<evidence type="ECO:0000313" key="10">
    <source>
        <dbReference type="EMBL" id="CAD9671953.1"/>
    </source>
</evidence>
<dbReference type="SMART" id="SM00155">
    <property type="entry name" value="PLDc"/>
    <property type="match status" value="2"/>
</dbReference>
<dbReference type="Gene3D" id="2.30.29.30">
    <property type="entry name" value="Pleckstrin-homology domain (PH domain)/Phosphotyrosine-binding domain (PTB)"/>
    <property type="match status" value="1"/>
</dbReference>
<dbReference type="InterPro" id="IPR001736">
    <property type="entry name" value="PLipase_D/transphosphatidylase"/>
</dbReference>
<keyword evidence="7" id="KW-0472">Membrane</keyword>
<evidence type="ECO:0000256" key="3">
    <source>
        <dbReference type="ARBA" id="ARBA00022737"/>
    </source>
</evidence>
<feature type="domain" description="PH" evidence="8">
    <location>
        <begin position="215"/>
        <end position="322"/>
    </location>
</feature>
<protein>
    <recommendedName>
        <fullName evidence="2">phospholipase D</fullName>
        <ecNumber evidence="2">3.1.4.4</ecNumber>
    </recommendedName>
</protein>
<dbReference type="AlphaFoldDB" id="A0A7S2RIK2"/>
<dbReference type="GO" id="GO:0009395">
    <property type="term" value="P:phospholipid catabolic process"/>
    <property type="evidence" value="ECO:0007669"/>
    <property type="project" value="TreeGrafter"/>
</dbReference>
<dbReference type="InterPro" id="IPR015679">
    <property type="entry name" value="PLipase_D_fam"/>
</dbReference>
<proteinExistence type="predicted"/>
<keyword evidence="6" id="KW-0443">Lipid metabolism</keyword>
<feature type="transmembrane region" description="Helical" evidence="7">
    <location>
        <begin position="164"/>
        <end position="181"/>
    </location>
</feature>
<dbReference type="InterPro" id="IPR025202">
    <property type="entry name" value="PLD-like_dom"/>
</dbReference>
<evidence type="ECO:0000259" key="8">
    <source>
        <dbReference type="PROSITE" id="PS50003"/>
    </source>
</evidence>
<evidence type="ECO:0000256" key="7">
    <source>
        <dbReference type="SAM" id="Phobius"/>
    </source>
</evidence>
<dbReference type="GO" id="GO:0004630">
    <property type="term" value="F:phospholipase D activity"/>
    <property type="evidence" value="ECO:0007669"/>
    <property type="project" value="UniProtKB-EC"/>
</dbReference>
<keyword evidence="4" id="KW-0378">Hydrolase</keyword>
<evidence type="ECO:0000256" key="1">
    <source>
        <dbReference type="ARBA" id="ARBA00000798"/>
    </source>
</evidence>
<feature type="transmembrane region" description="Helical" evidence="7">
    <location>
        <begin position="218"/>
        <end position="237"/>
    </location>
</feature>
<dbReference type="Pfam" id="PF00614">
    <property type="entry name" value="PLDc"/>
    <property type="match status" value="1"/>
</dbReference>